<dbReference type="Gene3D" id="3.90.190.10">
    <property type="entry name" value="Protein tyrosine phosphatase superfamily"/>
    <property type="match status" value="1"/>
</dbReference>
<keyword evidence="2" id="KW-1185">Reference proteome</keyword>
<gene>
    <name evidence="1" type="ORF">PAUR_b0497</name>
</gene>
<dbReference type="RefSeq" id="WP_192509564.1">
    <property type="nucleotide sequence ID" value="NZ_AQGV01000015.1"/>
</dbReference>
<name>A0ABR9EHJ0_9GAMM</name>
<reference evidence="1 2" key="1">
    <citation type="submission" date="2015-03" db="EMBL/GenBank/DDBJ databases">
        <title>Genome sequence of Pseudoalteromonas aurantia.</title>
        <authorList>
            <person name="Xie B.-B."/>
            <person name="Rong J.-C."/>
            <person name="Qin Q.-L."/>
            <person name="Zhang Y.-Z."/>
        </authorList>
    </citation>
    <scope>NUCLEOTIDE SEQUENCE [LARGE SCALE GENOMIC DNA]</scope>
    <source>
        <strain evidence="1 2">208</strain>
    </source>
</reference>
<dbReference type="SUPFAM" id="SSF52799">
    <property type="entry name" value="(Phosphotyrosine protein) phosphatases II"/>
    <property type="match status" value="1"/>
</dbReference>
<evidence type="ECO:0000313" key="1">
    <source>
        <dbReference type="EMBL" id="MBE0370454.1"/>
    </source>
</evidence>
<dbReference type="InterPro" id="IPR029021">
    <property type="entry name" value="Prot-tyrosine_phosphatase-like"/>
</dbReference>
<sequence>MISNVFDIESLSNLSCRYRVISEYLVVGGEPSQKDVQILKRQGTVFFINCLPVREQSWDEFTYVTQQDLNYERLSIERDNGIHLLNALKLQSILNAHAHEQVFLHCATGNRIGALIAVYQYYALGRTAKHAISVGEHWGLKDKEKISNMLLEGKLK</sequence>
<dbReference type="Proteomes" id="UP000615755">
    <property type="component" value="Unassembled WGS sequence"/>
</dbReference>
<dbReference type="EMBL" id="AQGV01000015">
    <property type="protein sequence ID" value="MBE0370454.1"/>
    <property type="molecule type" value="Genomic_DNA"/>
</dbReference>
<comment type="caution">
    <text evidence="1">The sequence shown here is derived from an EMBL/GenBank/DDBJ whole genome shotgun (WGS) entry which is preliminary data.</text>
</comment>
<accession>A0ABR9EHJ0</accession>
<evidence type="ECO:0000313" key="2">
    <source>
        <dbReference type="Proteomes" id="UP000615755"/>
    </source>
</evidence>
<protein>
    <recommendedName>
        <fullName evidence="3">Tyrosine specific protein phosphatases domain-containing protein</fullName>
    </recommendedName>
</protein>
<organism evidence="1 2">
    <name type="scientific">Pseudoalteromonas aurantia 208</name>
    <dbReference type="NCBI Taxonomy" id="1314867"/>
    <lineage>
        <taxon>Bacteria</taxon>
        <taxon>Pseudomonadati</taxon>
        <taxon>Pseudomonadota</taxon>
        <taxon>Gammaproteobacteria</taxon>
        <taxon>Alteromonadales</taxon>
        <taxon>Pseudoalteromonadaceae</taxon>
        <taxon>Pseudoalteromonas</taxon>
    </lineage>
</organism>
<evidence type="ECO:0008006" key="3">
    <source>
        <dbReference type="Google" id="ProtNLM"/>
    </source>
</evidence>
<proteinExistence type="predicted"/>